<proteinExistence type="predicted"/>
<evidence type="ECO:0000256" key="1">
    <source>
        <dbReference type="ARBA" id="ARBA00022679"/>
    </source>
</evidence>
<evidence type="ECO:0000313" key="3">
    <source>
        <dbReference type="EMBL" id="NXN91761.1"/>
    </source>
</evidence>
<comment type="caution">
    <text evidence="3">The sequence shown here is derived from an EMBL/GenBank/DDBJ whole genome shotgun (WGS) entry which is preliminary data.</text>
</comment>
<dbReference type="AlphaFoldDB" id="A0A7L1MW73"/>
<dbReference type="InterPro" id="IPR000182">
    <property type="entry name" value="GNAT_dom"/>
</dbReference>
<feature type="non-terminal residue" evidence="3">
    <location>
        <position position="1"/>
    </location>
</feature>
<dbReference type="OrthoDB" id="41532at2759"/>
<feature type="domain" description="N-acetyltransferase" evidence="2">
    <location>
        <begin position="1"/>
        <end position="84"/>
    </location>
</feature>
<keyword evidence="1 3" id="KW-0808">Transferase</keyword>
<protein>
    <submittedName>
        <fullName evidence="3">CMLO6 acetyltransferase</fullName>
    </submittedName>
</protein>
<dbReference type="EMBL" id="VXBP01000619">
    <property type="protein sequence ID" value="NXN91761.1"/>
    <property type="molecule type" value="Genomic_DNA"/>
</dbReference>
<dbReference type="Pfam" id="PF00583">
    <property type="entry name" value="Acetyltransf_1"/>
    <property type="match status" value="1"/>
</dbReference>
<dbReference type="GO" id="GO:0008080">
    <property type="term" value="F:N-acetyltransferase activity"/>
    <property type="evidence" value="ECO:0007669"/>
    <property type="project" value="InterPro"/>
</dbReference>
<feature type="non-terminal residue" evidence="3">
    <location>
        <position position="87"/>
    </location>
</feature>
<dbReference type="PROSITE" id="PS51186">
    <property type="entry name" value="GNAT"/>
    <property type="match status" value="1"/>
</dbReference>
<reference evidence="3 4" key="1">
    <citation type="submission" date="2019-09" db="EMBL/GenBank/DDBJ databases">
        <title>Bird 10,000 Genomes (B10K) Project - Family phase.</title>
        <authorList>
            <person name="Zhang G."/>
        </authorList>
    </citation>
    <scope>NUCLEOTIDE SEQUENCE [LARGE SCALE GENOMIC DNA]</scope>
    <source>
        <strain evidence="3">B10K-DU-002-35</strain>
        <tissue evidence="3">Muscle</tissue>
    </source>
</reference>
<accession>A0A7L1MW73</accession>
<evidence type="ECO:0000313" key="4">
    <source>
        <dbReference type="Proteomes" id="UP000565785"/>
    </source>
</evidence>
<dbReference type="SUPFAM" id="SSF55729">
    <property type="entry name" value="Acyl-CoA N-acyltransferases (Nat)"/>
    <property type="match status" value="1"/>
</dbReference>
<organism evidence="3 4">
    <name type="scientific">Rhinopomastus cyanomelas</name>
    <name type="common">Common scimitarbill</name>
    <dbReference type="NCBI Taxonomy" id="113115"/>
    <lineage>
        <taxon>Eukaryota</taxon>
        <taxon>Metazoa</taxon>
        <taxon>Chordata</taxon>
        <taxon>Craniata</taxon>
        <taxon>Vertebrata</taxon>
        <taxon>Euteleostomi</taxon>
        <taxon>Archelosauria</taxon>
        <taxon>Archosauria</taxon>
        <taxon>Dinosauria</taxon>
        <taxon>Saurischia</taxon>
        <taxon>Theropoda</taxon>
        <taxon>Coelurosauria</taxon>
        <taxon>Aves</taxon>
        <taxon>Neognathae</taxon>
        <taxon>Neoaves</taxon>
        <taxon>Telluraves</taxon>
        <taxon>Coraciimorphae</taxon>
        <taxon>Bucerotiformes</taxon>
        <taxon>Rhinopomastidae</taxon>
        <taxon>Rhinopomastus</taxon>
    </lineage>
</organism>
<dbReference type="PANTHER" id="PTHR13947">
    <property type="entry name" value="GNAT FAMILY N-ACETYLTRANSFERASE"/>
    <property type="match status" value="1"/>
</dbReference>
<dbReference type="Gene3D" id="3.40.630.30">
    <property type="match status" value="1"/>
</dbReference>
<keyword evidence="4" id="KW-1185">Reference proteome</keyword>
<dbReference type="Proteomes" id="UP000565785">
    <property type="component" value="Unassembled WGS sequence"/>
</dbReference>
<dbReference type="InterPro" id="IPR016181">
    <property type="entry name" value="Acyl_CoA_acyltransferase"/>
</dbReference>
<name>A0A7L1MW73_RHICY</name>
<dbReference type="InterPro" id="IPR050769">
    <property type="entry name" value="NAT_camello-type"/>
</dbReference>
<gene>
    <name evidence="3" type="primary">Cml6</name>
    <name evidence="3" type="ORF">RHICYA_R15851</name>
</gene>
<sequence>MELKRMSVSKEHRGQGIAKALIGEVLRFTRARGYRTVMLTTSNLQVPAMRLYEGQGFRKVSTYTPSLLGVLLRFKFFRYRYDLPGGT</sequence>
<dbReference type="CDD" id="cd04301">
    <property type="entry name" value="NAT_SF"/>
    <property type="match status" value="1"/>
</dbReference>
<dbReference type="PANTHER" id="PTHR13947:SF58">
    <property type="entry name" value="8B (PUTATIVE,_PSEUDO-RELATED"/>
    <property type="match status" value="1"/>
</dbReference>
<evidence type="ECO:0000259" key="2">
    <source>
        <dbReference type="PROSITE" id="PS51186"/>
    </source>
</evidence>